<dbReference type="PROSITE" id="PS50878">
    <property type="entry name" value="RT_POL"/>
    <property type="match status" value="1"/>
</dbReference>
<protein>
    <recommendedName>
        <fullName evidence="2">Reverse transcriptase domain-containing protein</fullName>
    </recommendedName>
</protein>
<feature type="domain" description="Reverse transcriptase" evidence="2">
    <location>
        <begin position="282"/>
        <end position="537"/>
    </location>
</feature>
<comment type="caution">
    <text evidence="4">The sequence shown here is derived from an EMBL/GenBank/DDBJ whole genome shotgun (WGS) entry which is preliminary data.</text>
</comment>
<accession>A0A8J6L6J4</accession>
<gene>
    <name evidence="4" type="ORF">GEV33_014733</name>
    <name evidence="3" type="ORF">GEV33_014735</name>
</gene>
<dbReference type="EMBL" id="JABDTM020029309">
    <property type="protein sequence ID" value="KAH0808056.1"/>
    <property type="molecule type" value="Genomic_DNA"/>
</dbReference>
<dbReference type="Gene3D" id="3.10.10.10">
    <property type="entry name" value="HIV Type 1 Reverse Transcriptase, subunit A, domain 1"/>
    <property type="match status" value="1"/>
</dbReference>
<name>A0A8J6L6J4_TENMO</name>
<dbReference type="Pfam" id="PF00078">
    <property type="entry name" value="RVT_1"/>
    <property type="match status" value="1"/>
</dbReference>
<dbReference type="CDD" id="cd01647">
    <property type="entry name" value="RT_LTR"/>
    <property type="match status" value="1"/>
</dbReference>
<dbReference type="PANTHER" id="PTHR33064">
    <property type="entry name" value="POL PROTEIN"/>
    <property type="match status" value="1"/>
</dbReference>
<evidence type="ECO:0000313" key="4">
    <source>
        <dbReference type="EMBL" id="KAH0808058.1"/>
    </source>
</evidence>
<reference evidence="4" key="2">
    <citation type="submission" date="2021-08" db="EMBL/GenBank/DDBJ databases">
        <authorList>
            <person name="Eriksson T."/>
        </authorList>
    </citation>
    <scope>NUCLEOTIDE SEQUENCE</scope>
    <source>
        <strain evidence="4">Stoneville</strain>
        <tissue evidence="4">Whole head</tissue>
    </source>
</reference>
<evidence type="ECO:0000259" key="2">
    <source>
        <dbReference type="PROSITE" id="PS50878"/>
    </source>
</evidence>
<feature type="region of interest" description="Disordered" evidence="1">
    <location>
        <begin position="582"/>
        <end position="602"/>
    </location>
</feature>
<dbReference type="AlphaFoldDB" id="A0A8J6L6J4"/>
<reference evidence="4" key="1">
    <citation type="journal article" date="2020" name="J Insects Food Feed">
        <title>The yellow mealworm (Tenebrio molitor) genome: a resource for the emerging insects as food and feed industry.</title>
        <authorList>
            <person name="Eriksson T."/>
            <person name="Andere A."/>
            <person name="Kelstrup H."/>
            <person name="Emery V."/>
            <person name="Picard C."/>
        </authorList>
    </citation>
    <scope>NUCLEOTIDE SEQUENCE</scope>
    <source>
        <strain evidence="4">Stoneville</strain>
        <tissue evidence="4">Whole head</tissue>
    </source>
</reference>
<dbReference type="InterPro" id="IPR043128">
    <property type="entry name" value="Rev_trsase/Diguanyl_cyclase"/>
</dbReference>
<dbReference type="EMBL" id="JABDTM020029307">
    <property type="protein sequence ID" value="KAH0808058.1"/>
    <property type="molecule type" value="Genomic_DNA"/>
</dbReference>
<dbReference type="InterPro" id="IPR000477">
    <property type="entry name" value="RT_dom"/>
</dbReference>
<evidence type="ECO:0000313" key="3">
    <source>
        <dbReference type="EMBL" id="KAH0808056.1"/>
    </source>
</evidence>
<dbReference type="SUPFAM" id="SSF56672">
    <property type="entry name" value="DNA/RNA polymerases"/>
    <property type="match status" value="1"/>
</dbReference>
<organism evidence="4 5">
    <name type="scientific">Tenebrio molitor</name>
    <name type="common">Yellow mealworm beetle</name>
    <dbReference type="NCBI Taxonomy" id="7067"/>
    <lineage>
        <taxon>Eukaryota</taxon>
        <taxon>Metazoa</taxon>
        <taxon>Ecdysozoa</taxon>
        <taxon>Arthropoda</taxon>
        <taxon>Hexapoda</taxon>
        <taxon>Insecta</taxon>
        <taxon>Pterygota</taxon>
        <taxon>Neoptera</taxon>
        <taxon>Endopterygota</taxon>
        <taxon>Coleoptera</taxon>
        <taxon>Polyphaga</taxon>
        <taxon>Cucujiformia</taxon>
        <taxon>Tenebrionidae</taxon>
        <taxon>Tenebrio</taxon>
    </lineage>
</organism>
<keyword evidence="5" id="KW-1185">Reference proteome</keyword>
<dbReference type="Proteomes" id="UP000719412">
    <property type="component" value="Unassembled WGS sequence"/>
</dbReference>
<sequence length="648" mass="74643">MYSITQDMANLPPFRLKSRKPLWKEEFLMEPFSKSDYWKAAWQDMNAGLQGRADCLGQMLVLLRPELVQLDRSKVVVLYMAILVPILPSKVLSTEIEAVQDLGVSWTWSLKFCKLLRKNRMLLADDLHYEWVFPVSQFGERCTNKDYILIIFNMKQDLLEMEFSIRIIPTSGQKKIHTKSENVVSNKDFRLTCGQIVYETPVNTVEELTVRVNNAAESIQRNSDIILGIDDNVTYRQERFRFNQQSCRWQDLSMTSGVESDRVRSDSRRVETADLSSVWAQDRFRKSQNRNWFRQGQSTHVRRDDGRQKIIEVIKSDLESLNNGGKLERTHKMTVSIDTGDAKPFKQRPYWWSPYMLAEVNKEIDRMLENDAISPSDSPWSSPILLVKKSSGGYRLCFDGSPLPRVDRILSMLRGAKFISSIDLKNAFWQIPLDPDSKPKRAFAIPGRGLFHFNVLPFGLTNAAQRQQCLVDRIFGPELEPHVFVYLDDLIIIASSFEKHVQTLREVIERLGDAGLTVNAKKCQLFRSNLKYLGFIVDENGPGTDPDTVAAMVSYPVPKTSAEIKRFVGMCSWKAEAAKDGVDSRSRRSSSKNKKRTRVRTSSIKSRFFKTVRNSDRRIRYGSRSRDYVVPSTLQIHWITVPVTLRTH</sequence>
<evidence type="ECO:0000313" key="5">
    <source>
        <dbReference type="Proteomes" id="UP000719412"/>
    </source>
</evidence>
<dbReference type="InterPro" id="IPR051320">
    <property type="entry name" value="Viral_Replic_Matur_Polypro"/>
</dbReference>
<evidence type="ECO:0000256" key="1">
    <source>
        <dbReference type="SAM" id="MobiDB-lite"/>
    </source>
</evidence>
<proteinExistence type="predicted"/>
<dbReference type="Gene3D" id="3.30.70.270">
    <property type="match status" value="1"/>
</dbReference>
<dbReference type="GO" id="GO:0071897">
    <property type="term" value="P:DNA biosynthetic process"/>
    <property type="evidence" value="ECO:0007669"/>
    <property type="project" value="UniProtKB-ARBA"/>
</dbReference>
<feature type="compositionally biased region" description="Basic residues" evidence="1">
    <location>
        <begin position="587"/>
        <end position="599"/>
    </location>
</feature>
<dbReference type="PANTHER" id="PTHR33064:SF37">
    <property type="entry name" value="RIBONUCLEASE H"/>
    <property type="match status" value="1"/>
</dbReference>
<dbReference type="InterPro" id="IPR043502">
    <property type="entry name" value="DNA/RNA_pol_sf"/>
</dbReference>